<feature type="coiled-coil region" evidence="1">
    <location>
        <begin position="82"/>
        <end position="144"/>
    </location>
</feature>
<proteinExistence type="predicted"/>
<name>A0A9N8HBP6_9STRA</name>
<sequence>MATSMATTMLTMKPTRLSFISESSDGLESADTWATEDSSCEDDDEISSGVYSSSAASQGMAAPTSQQHSSSNDLYSGSTLLLAEKDRQIQQLKLALDAALRDHYILEERVSQQQQQMDILQRFSQQDKQTIARLEEQITRLRDAGFTSAASSVAYTTDDDDDDDCFDDNDSQVRDQIAAVKASLEQGSHQAKANQVSLTQELETSRRLRQKLANRKGCHQAASDRSASSSSPPATPTSTVRYHHNNNPSSNHSLSLTQQIATLVTSVQEQEQYMAEIAQSFQNDKATIPVSLYQAEIQQWKLALKQLQTYNHADDDDNNNTDTRMLQETLEQSSQLLEQANVKLQQLEAALSLAQGESQDSQARAATLFQVVQKLQRDKEEEIHLLDIVMQHLIDLEQQQQQEQQPQRTRKTK</sequence>
<dbReference type="AlphaFoldDB" id="A0A9N8HBP6"/>
<feature type="compositionally biased region" description="Low complexity" evidence="2">
    <location>
        <begin position="47"/>
        <end position="57"/>
    </location>
</feature>
<evidence type="ECO:0000256" key="2">
    <source>
        <dbReference type="SAM" id="MobiDB-lite"/>
    </source>
</evidence>
<feature type="compositionally biased region" description="Polar residues" evidence="2">
    <location>
        <begin position="185"/>
        <end position="202"/>
    </location>
</feature>
<feature type="compositionally biased region" description="Polar residues" evidence="2">
    <location>
        <begin position="63"/>
        <end position="73"/>
    </location>
</feature>
<dbReference type="Proteomes" id="UP001153069">
    <property type="component" value="Unassembled WGS sequence"/>
</dbReference>
<dbReference type="EMBL" id="CAICTM010000285">
    <property type="protein sequence ID" value="CAB9506952.1"/>
    <property type="molecule type" value="Genomic_DNA"/>
</dbReference>
<feature type="region of interest" description="Disordered" evidence="2">
    <location>
        <begin position="184"/>
        <end position="203"/>
    </location>
</feature>
<keyword evidence="1" id="KW-0175">Coiled coil</keyword>
<evidence type="ECO:0000313" key="4">
    <source>
        <dbReference type="Proteomes" id="UP001153069"/>
    </source>
</evidence>
<gene>
    <name evidence="3" type="ORF">SEMRO_286_G108330.1</name>
</gene>
<accession>A0A9N8HBP6</accession>
<feature type="region of interest" description="Disordered" evidence="2">
    <location>
        <begin position="28"/>
        <end position="73"/>
    </location>
</feature>
<evidence type="ECO:0000313" key="3">
    <source>
        <dbReference type="EMBL" id="CAB9506952.1"/>
    </source>
</evidence>
<feature type="coiled-coil region" evidence="1">
    <location>
        <begin position="330"/>
        <end position="364"/>
    </location>
</feature>
<comment type="caution">
    <text evidence="3">The sequence shown here is derived from an EMBL/GenBank/DDBJ whole genome shotgun (WGS) entry which is preliminary data.</text>
</comment>
<evidence type="ECO:0000256" key="1">
    <source>
        <dbReference type="SAM" id="Coils"/>
    </source>
</evidence>
<reference evidence="3" key="1">
    <citation type="submission" date="2020-06" db="EMBL/GenBank/DDBJ databases">
        <authorList>
            <consortium name="Plant Systems Biology data submission"/>
        </authorList>
    </citation>
    <scope>NUCLEOTIDE SEQUENCE</scope>
    <source>
        <strain evidence="3">D6</strain>
    </source>
</reference>
<protein>
    <submittedName>
        <fullName evidence="3">Uncharacterized protein</fullName>
    </submittedName>
</protein>
<feature type="region of interest" description="Disordered" evidence="2">
    <location>
        <begin position="212"/>
        <end position="253"/>
    </location>
</feature>
<feature type="compositionally biased region" description="Low complexity" evidence="2">
    <location>
        <begin position="221"/>
        <end position="253"/>
    </location>
</feature>
<organism evidence="3 4">
    <name type="scientific">Seminavis robusta</name>
    <dbReference type="NCBI Taxonomy" id="568900"/>
    <lineage>
        <taxon>Eukaryota</taxon>
        <taxon>Sar</taxon>
        <taxon>Stramenopiles</taxon>
        <taxon>Ochrophyta</taxon>
        <taxon>Bacillariophyta</taxon>
        <taxon>Bacillariophyceae</taxon>
        <taxon>Bacillariophycidae</taxon>
        <taxon>Naviculales</taxon>
        <taxon>Naviculaceae</taxon>
        <taxon>Seminavis</taxon>
    </lineage>
</organism>
<keyword evidence="4" id="KW-1185">Reference proteome</keyword>